<keyword evidence="1" id="KW-0596">Phosphopantetheine</keyword>
<feature type="domain" description="AMP-dependent synthetase/ligase" evidence="3">
    <location>
        <begin position="48"/>
        <end position="86"/>
    </location>
</feature>
<dbReference type="EMBL" id="AP021906">
    <property type="protein sequence ID" value="BBP93523.1"/>
    <property type="molecule type" value="Genomic_DNA"/>
</dbReference>
<dbReference type="PANTHER" id="PTHR44845">
    <property type="entry name" value="CARRIER DOMAIN-CONTAINING PROTEIN"/>
    <property type="match status" value="1"/>
</dbReference>
<evidence type="ECO:0000313" key="5">
    <source>
        <dbReference type="Proteomes" id="UP000464658"/>
    </source>
</evidence>
<evidence type="ECO:0000313" key="4">
    <source>
        <dbReference type="EMBL" id="BBP93523.1"/>
    </source>
</evidence>
<organism evidence="4 5">
    <name type="scientific">Bacillus safensis</name>
    <dbReference type="NCBI Taxonomy" id="561879"/>
    <lineage>
        <taxon>Bacteria</taxon>
        <taxon>Bacillati</taxon>
        <taxon>Bacillota</taxon>
        <taxon>Bacilli</taxon>
        <taxon>Bacillales</taxon>
        <taxon>Bacillaceae</taxon>
        <taxon>Bacillus</taxon>
    </lineage>
</organism>
<dbReference type="SUPFAM" id="SSF56801">
    <property type="entry name" value="Acetyl-CoA synthetase-like"/>
    <property type="match status" value="1"/>
</dbReference>
<evidence type="ECO:0000256" key="2">
    <source>
        <dbReference type="ARBA" id="ARBA00022553"/>
    </source>
</evidence>
<proteinExistence type="predicted"/>
<dbReference type="AlphaFoldDB" id="A0A5S9MKA7"/>
<evidence type="ECO:0000256" key="1">
    <source>
        <dbReference type="ARBA" id="ARBA00022450"/>
    </source>
</evidence>
<dbReference type="Proteomes" id="UP000464658">
    <property type="component" value="Chromosome"/>
</dbReference>
<keyword evidence="2" id="KW-0597">Phosphoprotein</keyword>
<sequence length="88" mass="10418">MLEEITGLEQDQTISQFNLLLSEEKENILKHWNDTKRELPKESLRELFEKQVSKTPQAEALQFEGITLTYEELNKRANQLAHYLKKKT</sequence>
<dbReference type="InterPro" id="IPR042099">
    <property type="entry name" value="ANL_N_sf"/>
</dbReference>
<gene>
    <name evidence="4" type="ORF">BsIDN1_71410</name>
</gene>
<reference evidence="4 5" key="1">
    <citation type="submission" date="2019-12" db="EMBL/GenBank/DDBJ databases">
        <title>Full genome sequence of a Bacillus safensis strain isolated from commercially available natto in Indonesia.</title>
        <authorList>
            <person name="Yoshida M."/>
            <person name="Uomi M."/>
            <person name="Waturangi D."/>
            <person name="Ekaputri J.J."/>
            <person name="Setiamarga D.H.E."/>
        </authorList>
    </citation>
    <scope>NUCLEOTIDE SEQUENCE [LARGE SCALE GENOMIC DNA]</scope>
    <source>
        <strain evidence="4 5">IDN1</strain>
    </source>
</reference>
<dbReference type="Pfam" id="PF00501">
    <property type="entry name" value="AMP-binding"/>
    <property type="match status" value="1"/>
</dbReference>
<protein>
    <recommendedName>
        <fullName evidence="3">AMP-dependent synthetase/ligase domain-containing protein</fullName>
    </recommendedName>
</protein>
<name>A0A5S9MKA7_BACIA</name>
<evidence type="ECO:0000259" key="3">
    <source>
        <dbReference type="Pfam" id="PF00501"/>
    </source>
</evidence>
<dbReference type="Gene3D" id="3.40.50.12780">
    <property type="entry name" value="N-terminal domain of ligase-like"/>
    <property type="match status" value="1"/>
</dbReference>
<accession>A0A5S9MKA7</accession>
<dbReference type="InterPro" id="IPR000873">
    <property type="entry name" value="AMP-dep_synth/lig_dom"/>
</dbReference>
<dbReference type="PANTHER" id="PTHR44845:SF6">
    <property type="entry name" value="BETA-ALANINE-ACTIVATING ENZYME"/>
    <property type="match status" value="1"/>
</dbReference>